<dbReference type="InterPro" id="IPR008521">
    <property type="entry name" value="Mg_trans_NIPA"/>
</dbReference>
<evidence type="ECO:0000256" key="5">
    <source>
        <dbReference type="SAM" id="MobiDB-lite"/>
    </source>
</evidence>
<organism evidence="7 8">
    <name type="scientific">Lactarius akahatsu</name>
    <dbReference type="NCBI Taxonomy" id="416441"/>
    <lineage>
        <taxon>Eukaryota</taxon>
        <taxon>Fungi</taxon>
        <taxon>Dikarya</taxon>
        <taxon>Basidiomycota</taxon>
        <taxon>Agaricomycotina</taxon>
        <taxon>Agaricomycetes</taxon>
        <taxon>Russulales</taxon>
        <taxon>Russulaceae</taxon>
        <taxon>Lactarius</taxon>
    </lineage>
</organism>
<evidence type="ECO:0008006" key="9">
    <source>
        <dbReference type="Google" id="ProtNLM"/>
    </source>
</evidence>
<keyword evidence="8" id="KW-1185">Reference proteome</keyword>
<dbReference type="EMBL" id="JAKELL010000007">
    <property type="protein sequence ID" value="KAH8997294.1"/>
    <property type="molecule type" value="Genomic_DNA"/>
</dbReference>
<dbReference type="InterPro" id="IPR037185">
    <property type="entry name" value="EmrE-like"/>
</dbReference>
<dbReference type="GO" id="GO:0016020">
    <property type="term" value="C:membrane"/>
    <property type="evidence" value="ECO:0007669"/>
    <property type="project" value="UniProtKB-SubCell"/>
</dbReference>
<feature type="transmembrane region" description="Helical" evidence="6">
    <location>
        <begin position="336"/>
        <end position="358"/>
    </location>
</feature>
<feature type="transmembrane region" description="Helical" evidence="6">
    <location>
        <begin position="83"/>
        <end position="103"/>
    </location>
</feature>
<feature type="transmembrane region" description="Helical" evidence="6">
    <location>
        <begin position="309"/>
        <end position="330"/>
    </location>
</feature>
<evidence type="ECO:0000256" key="4">
    <source>
        <dbReference type="ARBA" id="ARBA00023136"/>
    </source>
</evidence>
<comment type="caution">
    <text evidence="7">The sequence shown here is derived from an EMBL/GenBank/DDBJ whole genome shotgun (WGS) entry which is preliminary data.</text>
</comment>
<dbReference type="SUPFAM" id="SSF103481">
    <property type="entry name" value="Multidrug resistance efflux transporter EmrE"/>
    <property type="match status" value="1"/>
</dbReference>
<reference evidence="7" key="1">
    <citation type="submission" date="2022-01" db="EMBL/GenBank/DDBJ databases">
        <title>Comparative genomics reveals a dynamic genome evolution in the ectomycorrhizal milk-cap (Lactarius) mushrooms.</title>
        <authorList>
            <consortium name="DOE Joint Genome Institute"/>
            <person name="Lebreton A."/>
            <person name="Tang N."/>
            <person name="Kuo A."/>
            <person name="LaButti K."/>
            <person name="Drula E."/>
            <person name="Barry K."/>
            <person name="Clum A."/>
            <person name="Lipzen A."/>
            <person name="Mousain D."/>
            <person name="Ng V."/>
            <person name="Wang R."/>
            <person name="Wang X."/>
            <person name="Dai Y."/>
            <person name="Henrissat B."/>
            <person name="Grigoriev I.V."/>
            <person name="Guerin-Laguette A."/>
            <person name="Yu F."/>
            <person name="Martin F.M."/>
        </authorList>
    </citation>
    <scope>NUCLEOTIDE SEQUENCE</scope>
    <source>
        <strain evidence="7">QP</strain>
    </source>
</reference>
<dbReference type="PANTHER" id="PTHR12570">
    <property type="match status" value="1"/>
</dbReference>
<accession>A0AAD4LM01</accession>
<feature type="region of interest" description="Disordered" evidence="5">
    <location>
        <begin position="387"/>
        <end position="454"/>
    </location>
</feature>
<protein>
    <recommendedName>
        <fullName evidence="9">Magnesium transporter</fullName>
    </recommendedName>
</protein>
<keyword evidence="4 6" id="KW-0472">Membrane</keyword>
<proteinExistence type="predicted"/>
<evidence type="ECO:0000313" key="8">
    <source>
        <dbReference type="Proteomes" id="UP001201163"/>
    </source>
</evidence>
<evidence type="ECO:0000256" key="2">
    <source>
        <dbReference type="ARBA" id="ARBA00022692"/>
    </source>
</evidence>
<evidence type="ECO:0000256" key="1">
    <source>
        <dbReference type="ARBA" id="ARBA00004141"/>
    </source>
</evidence>
<dbReference type="AlphaFoldDB" id="A0AAD4LM01"/>
<feature type="non-terminal residue" evidence="7">
    <location>
        <position position="1"/>
    </location>
</feature>
<feature type="compositionally biased region" description="Polar residues" evidence="5">
    <location>
        <begin position="393"/>
        <end position="404"/>
    </location>
</feature>
<name>A0AAD4LM01_9AGAM</name>
<dbReference type="Pfam" id="PF05653">
    <property type="entry name" value="Mg_trans_NIPA"/>
    <property type="match status" value="2"/>
</dbReference>
<evidence type="ECO:0000313" key="7">
    <source>
        <dbReference type="EMBL" id="KAH8997294.1"/>
    </source>
</evidence>
<keyword evidence="2 6" id="KW-0812">Transmembrane</keyword>
<evidence type="ECO:0000256" key="6">
    <source>
        <dbReference type="SAM" id="Phobius"/>
    </source>
</evidence>
<dbReference type="Proteomes" id="UP001201163">
    <property type="component" value="Unassembled WGS sequence"/>
</dbReference>
<feature type="transmembrane region" description="Helical" evidence="6">
    <location>
        <begin position="56"/>
        <end position="77"/>
    </location>
</feature>
<feature type="transmembrane region" description="Helical" evidence="6">
    <location>
        <begin position="110"/>
        <end position="130"/>
    </location>
</feature>
<dbReference type="GO" id="GO:0015095">
    <property type="term" value="F:magnesium ion transmembrane transporter activity"/>
    <property type="evidence" value="ECO:0007669"/>
    <property type="project" value="InterPro"/>
</dbReference>
<sequence length="553" mass="59609">LAFSPSDGGISIAAGIIVGLLASCVQSLGITIQRKSHVLNQELPEHLQRVEHRRPLWLLGFLIFISSNILGSLFQIASLPVVILAPLGAVSLLWNALFARFILGDVFSLWMVLGTLLIAGGAVLIAIFGIVPEPTHSLEDLLILFSRPTFVAYFSLLGFAVLVCLAITHLSEYSYSARLRNQPPSQPSSPFLIPTNSTTDLTTERTPLINRKHYASSTISLSSSVTQKHSIPSRTPLLLSLSYASTSGILSGMCLVFAKSGVELLLISINGNNQFWQWQAWMLIFGLVAFALLQLWYLHKALKLADPTIVCPLAFCFYNISSIVNGLVYFDQVSLLPTANILLVTVGILILLGGVWAVSLQAVNVGTWSGEDDDVDVALLDGGATEGECIPATTESEVGPTSSESPERDRVRSHTDVSESAMSPPQSPSIPRRRSHHHAGQSALGVATPVSSPPVPVPTPGFSIGLSPVSPGFALVPRERRRCASGQSGRDSWDDVMRRVRIRQVASDGDAVAGDDAEQGYEVGVGQRDTGRGKIINRARARWRWVQGLVVGQ</sequence>
<feature type="transmembrane region" description="Helical" evidence="6">
    <location>
        <begin position="237"/>
        <end position="258"/>
    </location>
</feature>
<dbReference type="PANTHER" id="PTHR12570:SF86">
    <property type="entry name" value="ADR321CP"/>
    <property type="match status" value="1"/>
</dbReference>
<feature type="transmembrane region" description="Helical" evidence="6">
    <location>
        <begin position="12"/>
        <end position="32"/>
    </location>
</feature>
<feature type="transmembrane region" description="Helical" evidence="6">
    <location>
        <begin position="278"/>
        <end position="297"/>
    </location>
</feature>
<gene>
    <name evidence="7" type="ORF">EDB92DRAFT_2030276</name>
</gene>
<feature type="compositionally biased region" description="Basic and acidic residues" evidence="5">
    <location>
        <begin position="405"/>
        <end position="417"/>
    </location>
</feature>
<keyword evidence="3 6" id="KW-1133">Transmembrane helix</keyword>
<comment type="subcellular location">
    <subcellularLocation>
        <location evidence="1">Membrane</location>
        <topology evidence="1">Multi-pass membrane protein</topology>
    </subcellularLocation>
</comment>
<evidence type="ECO:0000256" key="3">
    <source>
        <dbReference type="ARBA" id="ARBA00022989"/>
    </source>
</evidence>
<feature type="transmembrane region" description="Helical" evidence="6">
    <location>
        <begin position="150"/>
        <end position="170"/>
    </location>
</feature>